<evidence type="ECO:0000313" key="2">
    <source>
        <dbReference type="Proteomes" id="UP000435138"/>
    </source>
</evidence>
<reference evidence="1 2" key="1">
    <citation type="submission" date="2019-11" db="EMBL/GenBank/DDBJ databases">
        <title>Genome analysis of Rhizobacterium cereale a novel genus and species isolated from maize roots in North Spain.</title>
        <authorList>
            <person name="Menendez E."/>
            <person name="Flores-Felix J.D."/>
            <person name="Ramirez-Bahena M.-H."/>
            <person name="Igual J.M."/>
            <person name="Garcia-Fraile P."/>
            <person name="Peix A."/>
            <person name="Velazquez E."/>
        </authorList>
    </citation>
    <scope>NUCLEOTIDE SEQUENCE [LARGE SCALE GENOMIC DNA]</scope>
    <source>
        <strain evidence="1 2">RZME27</strain>
    </source>
</reference>
<sequence length="45" mass="5290">MEEALRILVKNYQLGQAFDEMRGMGWHGRHHISPTFETLAEEFGR</sequence>
<gene>
    <name evidence="1" type="ORF">GAO09_06435</name>
</gene>
<dbReference type="Proteomes" id="UP000435138">
    <property type="component" value="Unassembled WGS sequence"/>
</dbReference>
<protein>
    <submittedName>
        <fullName evidence="1">Uncharacterized protein</fullName>
    </submittedName>
</protein>
<comment type="caution">
    <text evidence="1">The sequence shown here is derived from an EMBL/GenBank/DDBJ whole genome shotgun (WGS) entry which is preliminary data.</text>
</comment>
<organism evidence="1 2">
    <name type="scientific">Endobacterium cereale</name>
    <dbReference type="NCBI Taxonomy" id="2663029"/>
    <lineage>
        <taxon>Bacteria</taxon>
        <taxon>Pseudomonadati</taxon>
        <taxon>Pseudomonadota</taxon>
        <taxon>Alphaproteobacteria</taxon>
        <taxon>Hyphomicrobiales</taxon>
        <taxon>Rhizobiaceae</taxon>
        <taxon>Endobacterium</taxon>
    </lineage>
</organism>
<dbReference type="RefSeq" id="WP_153353216.1">
    <property type="nucleotide sequence ID" value="NZ_JAYKOO010000005.1"/>
</dbReference>
<name>A0A6A8A787_9HYPH</name>
<proteinExistence type="predicted"/>
<evidence type="ECO:0000313" key="1">
    <source>
        <dbReference type="EMBL" id="MQY45697.1"/>
    </source>
</evidence>
<accession>A0A6A8A787</accession>
<dbReference type="EMBL" id="WIXI01000036">
    <property type="protein sequence ID" value="MQY45697.1"/>
    <property type="molecule type" value="Genomic_DNA"/>
</dbReference>
<keyword evidence="2" id="KW-1185">Reference proteome</keyword>
<dbReference type="AlphaFoldDB" id="A0A6A8A787"/>